<dbReference type="PANTHER" id="PTHR44329">
    <property type="entry name" value="SERINE/THREONINE-PROTEIN KINASE TNNI3K-RELATED"/>
    <property type="match status" value="1"/>
</dbReference>
<dbReference type="InterPro" id="IPR051681">
    <property type="entry name" value="Ser/Thr_Kinases-Pseudokinases"/>
</dbReference>
<dbReference type="Gene3D" id="1.10.510.10">
    <property type="entry name" value="Transferase(Phosphotransferase) domain 1"/>
    <property type="match status" value="1"/>
</dbReference>
<dbReference type="AlphaFoldDB" id="A0A4S4KZD7"/>
<name>A0A4S4KZD7_9AGAM</name>
<proteinExistence type="predicted"/>
<feature type="region of interest" description="Disordered" evidence="1">
    <location>
        <begin position="765"/>
        <end position="795"/>
    </location>
</feature>
<dbReference type="PROSITE" id="PS00108">
    <property type="entry name" value="PROTEIN_KINASE_ST"/>
    <property type="match status" value="1"/>
</dbReference>
<protein>
    <recommendedName>
        <fullName evidence="2">Protein kinase domain-containing protein</fullName>
    </recommendedName>
</protein>
<evidence type="ECO:0000259" key="2">
    <source>
        <dbReference type="PROSITE" id="PS50011"/>
    </source>
</evidence>
<feature type="region of interest" description="Disordered" evidence="1">
    <location>
        <begin position="294"/>
        <end position="395"/>
    </location>
</feature>
<keyword evidence="4" id="KW-1185">Reference proteome</keyword>
<dbReference type="SUPFAM" id="SSF56112">
    <property type="entry name" value="Protein kinase-like (PK-like)"/>
    <property type="match status" value="1"/>
</dbReference>
<evidence type="ECO:0000256" key="1">
    <source>
        <dbReference type="SAM" id="MobiDB-lite"/>
    </source>
</evidence>
<dbReference type="InterPro" id="IPR000719">
    <property type="entry name" value="Prot_kinase_dom"/>
</dbReference>
<dbReference type="InterPro" id="IPR008271">
    <property type="entry name" value="Ser/Thr_kinase_AS"/>
</dbReference>
<dbReference type="GO" id="GO:0005524">
    <property type="term" value="F:ATP binding"/>
    <property type="evidence" value="ECO:0007669"/>
    <property type="project" value="InterPro"/>
</dbReference>
<evidence type="ECO:0000313" key="3">
    <source>
        <dbReference type="EMBL" id="THH04309.1"/>
    </source>
</evidence>
<comment type="caution">
    <text evidence="3">The sequence shown here is derived from an EMBL/GenBank/DDBJ whole genome shotgun (WGS) entry which is preliminary data.</text>
</comment>
<dbReference type="InterPro" id="IPR001245">
    <property type="entry name" value="Ser-Thr/Tyr_kinase_cat_dom"/>
</dbReference>
<dbReference type="PANTHER" id="PTHR44329:SF214">
    <property type="entry name" value="PROTEIN KINASE DOMAIN-CONTAINING PROTEIN"/>
    <property type="match status" value="1"/>
</dbReference>
<accession>A0A4S4KZD7</accession>
<evidence type="ECO:0000313" key="4">
    <source>
        <dbReference type="Proteomes" id="UP000308199"/>
    </source>
</evidence>
<dbReference type="EMBL" id="SGPK01000356">
    <property type="protein sequence ID" value="THH04309.1"/>
    <property type="molecule type" value="Genomic_DNA"/>
</dbReference>
<organism evidence="3 4">
    <name type="scientific">Phellinidium pouzarii</name>
    <dbReference type="NCBI Taxonomy" id="167371"/>
    <lineage>
        <taxon>Eukaryota</taxon>
        <taxon>Fungi</taxon>
        <taxon>Dikarya</taxon>
        <taxon>Basidiomycota</taxon>
        <taxon>Agaricomycotina</taxon>
        <taxon>Agaricomycetes</taxon>
        <taxon>Hymenochaetales</taxon>
        <taxon>Hymenochaetaceae</taxon>
        <taxon>Phellinidium</taxon>
    </lineage>
</organism>
<dbReference type="Pfam" id="PF07714">
    <property type="entry name" value="PK_Tyr_Ser-Thr"/>
    <property type="match status" value="1"/>
</dbReference>
<reference evidence="3 4" key="1">
    <citation type="submission" date="2019-02" db="EMBL/GenBank/DDBJ databases">
        <title>Genome sequencing of the rare red list fungi Phellinidium pouzarii.</title>
        <authorList>
            <person name="Buettner E."/>
            <person name="Kellner H."/>
        </authorList>
    </citation>
    <scope>NUCLEOTIDE SEQUENCE [LARGE SCALE GENOMIC DNA]</scope>
    <source>
        <strain evidence="3 4">DSM 108285</strain>
    </source>
</reference>
<dbReference type="InterPro" id="IPR011009">
    <property type="entry name" value="Kinase-like_dom_sf"/>
</dbReference>
<feature type="region of interest" description="Disordered" evidence="1">
    <location>
        <begin position="681"/>
        <end position="701"/>
    </location>
</feature>
<gene>
    <name evidence="3" type="ORF">EW145_g5619</name>
</gene>
<feature type="domain" description="Protein kinase" evidence="2">
    <location>
        <begin position="11"/>
        <end position="284"/>
    </location>
</feature>
<feature type="compositionally biased region" description="Low complexity" evidence="1">
    <location>
        <begin position="361"/>
        <end position="382"/>
    </location>
</feature>
<dbReference type="OrthoDB" id="346907at2759"/>
<dbReference type="GO" id="GO:0004674">
    <property type="term" value="F:protein serine/threonine kinase activity"/>
    <property type="evidence" value="ECO:0007669"/>
    <property type="project" value="TreeGrafter"/>
</dbReference>
<dbReference type="Proteomes" id="UP000308199">
    <property type="component" value="Unassembled WGS sequence"/>
</dbReference>
<dbReference type="SMART" id="SM00220">
    <property type="entry name" value="S_TKc"/>
    <property type="match status" value="1"/>
</dbReference>
<dbReference type="PROSITE" id="PS50011">
    <property type="entry name" value="PROTEIN_KINASE_DOM"/>
    <property type="match status" value="1"/>
</dbReference>
<sequence length="795" mass="87323">MQLNDELAQLYDKLNLTGRVIRLGVHPAKHGGCANIFEGLLIVRSQSRAGAGAGSDGEGQKVAVKVIRDIGTSASIVSLRKRLVREVRAWSMLHHRNVLTLHGFTYGFDPQNQLASLVSPWMSKGTARVYLEFCNVSERIRVLTGVADGLCYLHRHDVIHGDLKGDNILIDEHLEPRLADFGLSKLITEASGASTVTDTVTLLGSVRWMARELFNSPGVTCESDIWAFGMTILVIVHVHSGVLPERPEPRTGIDDQLWDLCTACWTEDPRLRPSMSVLRKRLWDLDLKCKLRSRSKRSRRNSDSPEPANGDGSRSRSSSSPEAERRLHKSPKLSTSAGLPDELARSPGSPWHTSHVLVRTPTPRSVSMSGSSPSGGILPSRSGSHRSSRNDLTEELDPRRLFTDMPSEGDVYTNIYNSHAQRARTPRTYAEPAAQNTFAQQQEHAIEPSALRRNGDGLADINALGFDPSVALVSPRHINFNLGNTSPRHATLPLDYDQRPRNNYHSHPHIGNGNEVPSTDLNYIPQHSYAHDALHLPHPSQWAYLYPPYTHESLSSSSALELQPGSLYYNDVLALQARCRSSSDSSFLNPSSTMDNADPLLVYPPQELVLSPRDIGPLFSEAFISDHLYDEPQPSSPIMQGGSVSYANPPHFDPIYTHSRPQPTVDFSSLQFGVISPALSDASVPDTEAHTAGPSPRMESPVIGDYDAFDAVPFDEGLSLFGGFGVADPTLIPQIDAETDADADADRTPRGSPLQLEFALPLRAHHPHPQQPLPADDELVQMPPTPRLSPLLSSF</sequence>